<dbReference type="AlphaFoldDB" id="A0A520S5E6"/>
<keyword evidence="2" id="KW-0812">Transmembrane</keyword>
<feature type="transmembrane region" description="Helical" evidence="2">
    <location>
        <begin position="68"/>
        <end position="88"/>
    </location>
</feature>
<organism evidence="3 4">
    <name type="scientific">OM182 bacterium</name>
    <dbReference type="NCBI Taxonomy" id="2510334"/>
    <lineage>
        <taxon>Bacteria</taxon>
        <taxon>Pseudomonadati</taxon>
        <taxon>Pseudomonadota</taxon>
        <taxon>Gammaproteobacteria</taxon>
        <taxon>OMG group</taxon>
        <taxon>OM182 clade</taxon>
    </lineage>
</organism>
<proteinExistence type="inferred from homology"/>
<dbReference type="PANTHER" id="PTHR33219:SF14">
    <property type="entry name" value="PROTEIN COFACTOR ASSEMBLY OF COMPLEX C SUBUNIT B CCB3, CHLOROPLASTIC-RELATED"/>
    <property type="match status" value="1"/>
</dbReference>
<dbReference type="Pfam" id="PF02325">
    <property type="entry name" value="CCB3_YggT"/>
    <property type="match status" value="2"/>
</dbReference>
<evidence type="ECO:0000256" key="2">
    <source>
        <dbReference type="SAM" id="Phobius"/>
    </source>
</evidence>
<keyword evidence="2" id="KW-1133">Transmembrane helix</keyword>
<reference evidence="3 4" key="1">
    <citation type="submission" date="2019-02" db="EMBL/GenBank/DDBJ databases">
        <title>Prokaryotic population dynamics and viral predation in marine succession experiment using metagenomics: the confinement effect.</title>
        <authorList>
            <person name="Haro-Moreno J.M."/>
            <person name="Rodriguez-Valera F."/>
            <person name="Lopez-Perez M."/>
        </authorList>
    </citation>
    <scope>NUCLEOTIDE SEQUENCE [LARGE SCALE GENOMIC DNA]</scope>
    <source>
        <strain evidence="3">MED-G157</strain>
    </source>
</reference>
<keyword evidence="2" id="KW-0472">Membrane</keyword>
<comment type="similarity">
    <text evidence="1">Belongs to the YggT family.</text>
</comment>
<gene>
    <name evidence="3" type="ORF">EVA68_00185</name>
</gene>
<dbReference type="EMBL" id="SHAG01000001">
    <property type="protein sequence ID" value="RZO77681.1"/>
    <property type="molecule type" value="Genomic_DNA"/>
</dbReference>
<protein>
    <submittedName>
        <fullName evidence="3">YggT family protein</fullName>
    </submittedName>
</protein>
<dbReference type="InterPro" id="IPR003425">
    <property type="entry name" value="CCB3/YggT"/>
</dbReference>
<dbReference type="GO" id="GO:0016020">
    <property type="term" value="C:membrane"/>
    <property type="evidence" value="ECO:0007669"/>
    <property type="project" value="InterPro"/>
</dbReference>
<comment type="caution">
    <text evidence="3">The sequence shown here is derived from an EMBL/GenBank/DDBJ whole genome shotgun (WGS) entry which is preliminary data.</text>
</comment>
<name>A0A520S5E6_9GAMM</name>
<sequence length="199" mass="22117">MTSNFGDAGIFLIDTFLGLYLVVVVLRFLIQASRVDYYNPICQAIIKISDPISKPFRKILPTIKRIDFSALMLAVIVQVFAALMIILITDYSTYFLDPILVAWSLLGIVAVIMDIYFIALLISVGASWIAPFSNHPALSLVRQITEPICAPARKLLPPIGGMDFSIILVFVMINLIDSYFLVRPLAEILGVIPDLVLWA</sequence>
<feature type="transmembrane region" description="Helical" evidence="2">
    <location>
        <begin position="164"/>
        <end position="182"/>
    </location>
</feature>
<evidence type="ECO:0000313" key="4">
    <source>
        <dbReference type="Proteomes" id="UP000316199"/>
    </source>
</evidence>
<feature type="transmembrane region" description="Helical" evidence="2">
    <location>
        <begin position="100"/>
        <end position="130"/>
    </location>
</feature>
<evidence type="ECO:0000256" key="1">
    <source>
        <dbReference type="ARBA" id="ARBA00010894"/>
    </source>
</evidence>
<feature type="transmembrane region" description="Helical" evidence="2">
    <location>
        <begin position="12"/>
        <end position="30"/>
    </location>
</feature>
<evidence type="ECO:0000313" key="3">
    <source>
        <dbReference type="EMBL" id="RZO77681.1"/>
    </source>
</evidence>
<dbReference type="PANTHER" id="PTHR33219">
    <property type="entry name" value="YLMG HOMOLOG PROTEIN 2, CHLOROPLASTIC"/>
    <property type="match status" value="1"/>
</dbReference>
<accession>A0A520S5E6</accession>
<dbReference type="Proteomes" id="UP000316199">
    <property type="component" value="Unassembled WGS sequence"/>
</dbReference>